<evidence type="ECO:0000256" key="1">
    <source>
        <dbReference type="ARBA" id="ARBA00006479"/>
    </source>
</evidence>
<dbReference type="PROSITE" id="PS01125">
    <property type="entry name" value="ROK"/>
    <property type="match status" value="1"/>
</dbReference>
<dbReference type="EMBL" id="BSTJ01000004">
    <property type="protein sequence ID" value="GLY75911.1"/>
    <property type="molecule type" value="Genomic_DNA"/>
</dbReference>
<dbReference type="InterPro" id="IPR043129">
    <property type="entry name" value="ATPase_NBD"/>
</dbReference>
<dbReference type="Pfam" id="PF13412">
    <property type="entry name" value="HTH_24"/>
    <property type="match status" value="1"/>
</dbReference>
<dbReference type="SUPFAM" id="SSF46785">
    <property type="entry name" value="Winged helix' DNA-binding domain"/>
    <property type="match status" value="1"/>
</dbReference>
<name>A0A9W6RH51_9ACTN</name>
<evidence type="ECO:0000313" key="2">
    <source>
        <dbReference type="EMBL" id="GLY75911.1"/>
    </source>
</evidence>
<comment type="similarity">
    <text evidence="1">Belongs to the ROK (NagC/XylR) family.</text>
</comment>
<gene>
    <name evidence="2" type="ORF">Airi01_041780</name>
</gene>
<dbReference type="Gene3D" id="1.10.10.10">
    <property type="entry name" value="Winged helix-like DNA-binding domain superfamily/Winged helix DNA-binding domain"/>
    <property type="match status" value="1"/>
</dbReference>
<dbReference type="RefSeq" id="WP_285623493.1">
    <property type="nucleotide sequence ID" value="NZ_BSTJ01000004.1"/>
</dbReference>
<sequence>MTSAPGSLESLRSRNRLRVLETVQQRGAITRVDIARTTGLSRTTVSSLVTELLSEGVLSELAEPLTSSPGGGRPATLLALNPGGGGVLGVHLRHDGVRVVLADLSGQVLGERQRTIDVDHRPADSLAYVADAALELVADWGRGMRRVIGMGVAVSAPVQRVSHALRNPSMLRDWGDVDIAARLRERVGVPVHVGNDANLGAIAEWTFGVGRGADDLIYVMLSDGVGAGLILNGRPYEGAAGAAGELGHVTVVDGGYVCRCGNRGCLETVVGTRALVAAVAHSRGPDTTLADVVELAVAGDPGCHRVVADAGRTIGRTLSGLCAVLDPKLVIVGGGIAAAGAPLLDGVREVLARRLPPAISQGVVVTASRLGDHAEVLGAVALATRRTSAHLLAPS</sequence>
<reference evidence="2" key="1">
    <citation type="submission" date="2023-03" db="EMBL/GenBank/DDBJ databases">
        <title>Actinoallomurus iriomotensis NBRC 103681.</title>
        <authorList>
            <person name="Ichikawa N."/>
            <person name="Sato H."/>
            <person name="Tonouchi N."/>
        </authorList>
    </citation>
    <scope>NUCLEOTIDE SEQUENCE</scope>
    <source>
        <strain evidence="2">NBRC 103681</strain>
    </source>
</reference>
<dbReference type="SUPFAM" id="SSF53067">
    <property type="entry name" value="Actin-like ATPase domain"/>
    <property type="match status" value="1"/>
</dbReference>
<dbReference type="Pfam" id="PF00480">
    <property type="entry name" value="ROK"/>
    <property type="match status" value="1"/>
</dbReference>
<evidence type="ECO:0000313" key="3">
    <source>
        <dbReference type="Proteomes" id="UP001165135"/>
    </source>
</evidence>
<protein>
    <submittedName>
        <fullName evidence="2">Transcriptional regulator</fullName>
    </submittedName>
</protein>
<dbReference type="PANTHER" id="PTHR18964">
    <property type="entry name" value="ROK (REPRESSOR, ORF, KINASE) FAMILY"/>
    <property type="match status" value="1"/>
</dbReference>
<dbReference type="InterPro" id="IPR049874">
    <property type="entry name" value="ROK_cs"/>
</dbReference>
<dbReference type="InterPro" id="IPR036390">
    <property type="entry name" value="WH_DNA-bd_sf"/>
</dbReference>
<dbReference type="Proteomes" id="UP001165135">
    <property type="component" value="Unassembled WGS sequence"/>
</dbReference>
<organism evidence="2 3">
    <name type="scientific">Actinoallomurus iriomotensis</name>
    <dbReference type="NCBI Taxonomy" id="478107"/>
    <lineage>
        <taxon>Bacteria</taxon>
        <taxon>Bacillati</taxon>
        <taxon>Actinomycetota</taxon>
        <taxon>Actinomycetes</taxon>
        <taxon>Streptosporangiales</taxon>
        <taxon>Thermomonosporaceae</taxon>
        <taxon>Actinoallomurus</taxon>
    </lineage>
</organism>
<comment type="caution">
    <text evidence="2">The sequence shown here is derived from an EMBL/GenBank/DDBJ whole genome shotgun (WGS) entry which is preliminary data.</text>
</comment>
<dbReference type="InterPro" id="IPR000600">
    <property type="entry name" value="ROK"/>
</dbReference>
<accession>A0A9W6RH51</accession>
<dbReference type="PANTHER" id="PTHR18964:SF173">
    <property type="entry name" value="GLUCOKINASE"/>
    <property type="match status" value="1"/>
</dbReference>
<dbReference type="AlphaFoldDB" id="A0A9W6RH51"/>
<dbReference type="InterPro" id="IPR036388">
    <property type="entry name" value="WH-like_DNA-bd_sf"/>
</dbReference>
<dbReference type="Gene3D" id="3.30.420.40">
    <property type="match status" value="2"/>
</dbReference>
<proteinExistence type="inferred from homology"/>